<accession>A0ABT5R843</accession>
<keyword evidence="1" id="KW-0812">Transmembrane</keyword>
<gene>
    <name evidence="2" type="ORF">LRP50_25255</name>
</gene>
<name>A0ABT5R843_9GAMM</name>
<feature type="transmembrane region" description="Helical" evidence="1">
    <location>
        <begin position="74"/>
        <end position="92"/>
    </location>
</feature>
<organism evidence="2 3">
    <name type="scientific">Enterovibrio gelatinilyticus</name>
    <dbReference type="NCBI Taxonomy" id="2899819"/>
    <lineage>
        <taxon>Bacteria</taxon>
        <taxon>Pseudomonadati</taxon>
        <taxon>Pseudomonadota</taxon>
        <taxon>Gammaproteobacteria</taxon>
        <taxon>Vibrionales</taxon>
        <taxon>Vibrionaceae</taxon>
        <taxon>Enterovibrio</taxon>
    </lineage>
</organism>
<keyword evidence="3" id="KW-1185">Reference proteome</keyword>
<proteinExistence type="predicted"/>
<keyword evidence="1" id="KW-0472">Membrane</keyword>
<evidence type="ECO:0000256" key="1">
    <source>
        <dbReference type="SAM" id="Phobius"/>
    </source>
</evidence>
<protein>
    <submittedName>
        <fullName evidence="2">Uncharacterized protein</fullName>
    </submittedName>
</protein>
<feature type="transmembrane region" description="Helical" evidence="1">
    <location>
        <begin position="51"/>
        <end position="68"/>
    </location>
</feature>
<keyword evidence="1" id="KW-1133">Transmembrane helix</keyword>
<sequence length="113" mass="12281">MNELANELENKGFNTEIKGNKISIRLGGLTNPVSVTHDLAKGKYVVGTRDLPLGVIYTFLLATSLYGLLSSISFISTLLIAACAVGFTSLIITELRVRPLREVIEQLNCQTQA</sequence>
<comment type="caution">
    <text evidence="2">The sequence shown here is derived from an EMBL/GenBank/DDBJ whole genome shotgun (WGS) entry which is preliminary data.</text>
</comment>
<dbReference type="EMBL" id="JAJUBC010000076">
    <property type="protein sequence ID" value="MDD1796428.1"/>
    <property type="molecule type" value="Genomic_DNA"/>
</dbReference>
<reference evidence="2" key="1">
    <citation type="submission" date="2021-12" db="EMBL/GenBank/DDBJ databases">
        <title>Enterovibrio ZSDZ35 sp. nov. and Enterovibrio ZSDZ42 sp. nov., isolated from coastal seawater in Qingdao.</title>
        <authorList>
            <person name="Zhang P."/>
        </authorList>
    </citation>
    <scope>NUCLEOTIDE SEQUENCE</scope>
    <source>
        <strain evidence="2">ZSDZ42</strain>
    </source>
</reference>
<dbReference type="Proteomes" id="UP001149400">
    <property type="component" value="Unassembled WGS sequence"/>
</dbReference>
<evidence type="ECO:0000313" key="3">
    <source>
        <dbReference type="Proteomes" id="UP001149400"/>
    </source>
</evidence>
<evidence type="ECO:0000313" key="2">
    <source>
        <dbReference type="EMBL" id="MDD1796428.1"/>
    </source>
</evidence>
<dbReference type="RefSeq" id="WP_274167149.1">
    <property type="nucleotide sequence ID" value="NZ_JAJUBC010000076.1"/>
</dbReference>